<protein>
    <recommendedName>
        <fullName evidence="3">Endonuclease/exonuclease/phosphatase domain-containing protein</fullName>
    </recommendedName>
</protein>
<feature type="coiled-coil region" evidence="1">
    <location>
        <begin position="423"/>
        <end position="450"/>
    </location>
</feature>
<evidence type="ECO:0000313" key="5">
    <source>
        <dbReference type="EMBL" id="KMQ86832.1"/>
    </source>
</evidence>
<evidence type="ECO:0000313" key="6">
    <source>
        <dbReference type="Proteomes" id="UP000036403"/>
    </source>
</evidence>
<dbReference type="InterPro" id="IPR036691">
    <property type="entry name" value="Endo/exonu/phosph_ase_sf"/>
</dbReference>
<sequence length="486" mass="58850">MRRKDRAGMALVKIGNWDIKKEIMEKRKKLKGREERIEDDWTWKERKMMWNLVLIAKKREREGKRTWIKYGRIRIEGKWRWDERKEMLKEEGLEGGMRREIRGNGGVREAEFEAEKLIENGKRGKGKRKREGKEWKVAFWNVAGIRNKDRGFWKRIEEWDVIILMETWADSKGWEKVKGRLPKGYRWGVQHASRKNKKGRASGGMIMGIREGKEMEIREMEEVEEGMVTNTLKVGGNRWRIVGVYVRENMERKLTRLRRWMAGNEEEEVRVMIGGDFNARTGEERGRVSFEEEERDQGERRSRDKKINKKEKMLIRELEEMGWSICNENMKGGEKREFTYTGSRGNTVIDYILGNEETREKMEKLEVEEDVDSDHHSIIGWVRGEYVRKGRIKKQKMRRRVWNEEGRGKFIKELGIIEEGRQEMDVEEEIERMNKKVMEALEVNEREEDKKRRRYRGWWDEECVEKKKEVRERLRRWRKEREWGKL</sequence>
<dbReference type="PaxDb" id="67767-A0A0J7K905"/>
<evidence type="ECO:0000256" key="2">
    <source>
        <dbReference type="SAM" id="MobiDB-lite"/>
    </source>
</evidence>
<proteinExistence type="predicted"/>
<dbReference type="Gene3D" id="3.60.10.10">
    <property type="entry name" value="Endonuclease/exonuclease/phosphatase"/>
    <property type="match status" value="1"/>
</dbReference>
<dbReference type="GO" id="GO:0003824">
    <property type="term" value="F:catalytic activity"/>
    <property type="evidence" value="ECO:0007669"/>
    <property type="project" value="InterPro"/>
</dbReference>
<dbReference type="InterPro" id="IPR005135">
    <property type="entry name" value="Endo/exonuclease/phosphatase"/>
</dbReference>
<dbReference type="Pfam" id="PF03372">
    <property type="entry name" value="Exo_endo_phos"/>
    <property type="match status" value="1"/>
</dbReference>
<dbReference type="EMBL" id="LBMM01011453">
    <property type="protein sequence ID" value="KMQ86832.1"/>
    <property type="molecule type" value="Genomic_DNA"/>
</dbReference>
<accession>A0A0J7K905</accession>
<comment type="caution">
    <text evidence="4">The sequence shown here is derived from an EMBL/GenBank/DDBJ whole genome shotgun (WGS) entry which is preliminary data.</text>
</comment>
<evidence type="ECO:0000313" key="4">
    <source>
        <dbReference type="EMBL" id="KMQ86812.1"/>
    </source>
</evidence>
<dbReference type="Proteomes" id="UP000036403">
    <property type="component" value="Unassembled WGS sequence"/>
</dbReference>
<dbReference type="EMBL" id="LBMM01011472">
    <property type="protein sequence ID" value="KMQ86812.1"/>
    <property type="molecule type" value="Genomic_DNA"/>
</dbReference>
<name>A0A0J7K905_LASNI</name>
<organism evidence="4 6">
    <name type="scientific">Lasius niger</name>
    <name type="common">Black garden ant</name>
    <dbReference type="NCBI Taxonomy" id="67767"/>
    <lineage>
        <taxon>Eukaryota</taxon>
        <taxon>Metazoa</taxon>
        <taxon>Ecdysozoa</taxon>
        <taxon>Arthropoda</taxon>
        <taxon>Hexapoda</taxon>
        <taxon>Insecta</taxon>
        <taxon>Pterygota</taxon>
        <taxon>Neoptera</taxon>
        <taxon>Endopterygota</taxon>
        <taxon>Hymenoptera</taxon>
        <taxon>Apocrita</taxon>
        <taxon>Aculeata</taxon>
        <taxon>Formicoidea</taxon>
        <taxon>Formicidae</taxon>
        <taxon>Formicinae</taxon>
        <taxon>Lasius</taxon>
        <taxon>Lasius</taxon>
    </lineage>
</organism>
<reference evidence="4 6" key="1">
    <citation type="submission" date="2015-04" db="EMBL/GenBank/DDBJ databases">
        <title>Lasius niger genome sequencing.</title>
        <authorList>
            <person name="Konorov E.A."/>
            <person name="Nikitin M.A."/>
            <person name="Kirill M.V."/>
            <person name="Chang P."/>
        </authorList>
    </citation>
    <scope>NUCLEOTIDE SEQUENCE [LARGE SCALE GENOMIC DNA]</scope>
    <source>
        <tissue evidence="4">Whole</tissue>
    </source>
</reference>
<evidence type="ECO:0000256" key="1">
    <source>
        <dbReference type="SAM" id="Coils"/>
    </source>
</evidence>
<keyword evidence="1" id="KW-0175">Coiled coil</keyword>
<dbReference type="SUPFAM" id="SSF56219">
    <property type="entry name" value="DNase I-like"/>
    <property type="match status" value="1"/>
</dbReference>
<keyword evidence="6" id="KW-1185">Reference proteome</keyword>
<dbReference type="AlphaFoldDB" id="A0A0J7K905"/>
<dbReference type="OrthoDB" id="7701337at2759"/>
<evidence type="ECO:0000259" key="3">
    <source>
        <dbReference type="Pfam" id="PF03372"/>
    </source>
</evidence>
<feature type="domain" description="Endonuclease/exonuclease/phosphatase" evidence="3">
    <location>
        <begin position="139"/>
        <end position="375"/>
    </location>
</feature>
<feature type="region of interest" description="Disordered" evidence="2">
    <location>
        <begin position="284"/>
        <end position="306"/>
    </location>
</feature>
<gene>
    <name evidence="5" type="ORF">RF55_14089</name>
    <name evidence="4" type="ORF">RF55_14111</name>
</gene>